<keyword evidence="3" id="KW-1185">Reference proteome</keyword>
<evidence type="ECO:0000256" key="1">
    <source>
        <dbReference type="SAM" id="MobiDB-lite"/>
    </source>
</evidence>
<dbReference type="AlphaFoldDB" id="A0A1E5Q0K1"/>
<comment type="caution">
    <text evidence="2">The sequence shown here is derived from an EMBL/GenBank/DDBJ whole genome shotgun (WGS) entry which is preliminary data.</text>
</comment>
<organism evidence="2 3">
    <name type="scientific">Streptomyces subrutilus</name>
    <dbReference type="NCBI Taxonomy" id="36818"/>
    <lineage>
        <taxon>Bacteria</taxon>
        <taxon>Bacillati</taxon>
        <taxon>Actinomycetota</taxon>
        <taxon>Actinomycetes</taxon>
        <taxon>Kitasatosporales</taxon>
        <taxon>Streptomycetaceae</taxon>
        <taxon>Streptomyces</taxon>
    </lineage>
</organism>
<evidence type="ECO:0000313" key="3">
    <source>
        <dbReference type="Proteomes" id="UP000095705"/>
    </source>
</evidence>
<proteinExistence type="predicted"/>
<gene>
    <name evidence="2" type="ORF">BGK67_32195</name>
</gene>
<feature type="compositionally biased region" description="Polar residues" evidence="1">
    <location>
        <begin position="20"/>
        <end position="33"/>
    </location>
</feature>
<evidence type="ECO:0000313" key="2">
    <source>
        <dbReference type="EMBL" id="OEJ35335.1"/>
    </source>
</evidence>
<sequence length="244" mass="26216">MLAGCLVLTACDPAEPPTDDANQPASTSPNSSAAEPFQGKTPEEIQQLAYEETRTATFKKFRGQASGDGLTGTIELTFVNVDCAGTVSGEGLGKTEIHATPKVLHVKRDPQAWRSSLKATKAQEDVVVNRIGNRWIKLDAEHSDAKAIAFSCQLRDPNILLEEESPAISRGASATVDGQPAIMLTYPGTNGGTVTDYVATQGRPYLLKRTETGREPHEFTWYDFETVTQIPPPAASEVVDAGEL</sequence>
<dbReference type="Proteomes" id="UP000095705">
    <property type="component" value="Unassembled WGS sequence"/>
</dbReference>
<feature type="region of interest" description="Disordered" evidence="1">
    <location>
        <begin position="12"/>
        <end position="40"/>
    </location>
</feature>
<reference evidence="2 3" key="1">
    <citation type="submission" date="2016-08" db="EMBL/GenBank/DDBJ databases">
        <title>The complete genome of Streptomyces subrutilus 10-1-1.</title>
        <authorList>
            <person name="Chen X."/>
        </authorList>
    </citation>
    <scope>NUCLEOTIDE SEQUENCE [LARGE SCALE GENOMIC DNA]</scope>
    <source>
        <strain evidence="2 3">10-1-1</strain>
    </source>
</reference>
<protein>
    <recommendedName>
        <fullName evidence="4">Lipoprotein</fullName>
    </recommendedName>
</protein>
<name>A0A1E5Q0K1_9ACTN</name>
<dbReference type="EMBL" id="MEHK01000001">
    <property type="protein sequence ID" value="OEJ35335.1"/>
    <property type="molecule type" value="Genomic_DNA"/>
</dbReference>
<accession>A0A1E5Q0K1</accession>
<evidence type="ECO:0008006" key="4">
    <source>
        <dbReference type="Google" id="ProtNLM"/>
    </source>
</evidence>